<accession>A0A699RM87</accession>
<evidence type="ECO:0000256" key="1">
    <source>
        <dbReference type="SAM" id="MobiDB-lite"/>
    </source>
</evidence>
<dbReference type="EMBL" id="BKCJ011106784">
    <property type="protein sequence ID" value="GFC86746.1"/>
    <property type="molecule type" value="Genomic_DNA"/>
</dbReference>
<organism evidence="2">
    <name type="scientific">Tanacetum cinerariifolium</name>
    <name type="common">Dalmatian daisy</name>
    <name type="synonym">Chrysanthemum cinerariifolium</name>
    <dbReference type="NCBI Taxonomy" id="118510"/>
    <lineage>
        <taxon>Eukaryota</taxon>
        <taxon>Viridiplantae</taxon>
        <taxon>Streptophyta</taxon>
        <taxon>Embryophyta</taxon>
        <taxon>Tracheophyta</taxon>
        <taxon>Spermatophyta</taxon>
        <taxon>Magnoliopsida</taxon>
        <taxon>eudicotyledons</taxon>
        <taxon>Gunneridae</taxon>
        <taxon>Pentapetalae</taxon>
        <taxon>asterids</taxon>
        <taxon>campanulids</taxon>
        <taxon>Asterales</taxon>
        <taxon>Asteraceae</taxon>
        <taxon>Asteroideae</taxon>
        <taxon>Anthemideae</taxon>
        <taxon>Anthemidinae</taxon>
        <taxon>Tanacetum</taxon>
    </lineage>
</organism>
<protein>
    <submittedName>
        <fullName evidence="2">Uncharacterized protein</fullName>
    </submittedName>
</protein>
<evidence type="ECO:0000313" key="2">
    <source>
        <dbReference type="EMBL" id="GFC86746.1"/>
    </source>
</evidence>
<feature type="non-terminal residue" evidence="2">
    <location>
        <position position="1"/>
    </location>
</feature>
<reference evidence="2" key="1">
    <citation type="journal article" date="2019" name="Sci. Rep.">
        <title>Draft genome of Tanacetum cinerariifolium, the natural source of mosquito coil.</title>
        <authorList>
            <person name="Yamashiro T."/>
            <person name="Shiraishi A."/>
            <person name="Satake H."/>
            <person name="Nakayama K."/>
        </authorList>
    </citation>
    <scope>NUCLEOTIDE SEQUENCE</scope>
</reference>
<proteinExistence type="predicted"/>
<feature type="non-terminal residue" evidence="2">
    <location>
        <position position="53"/>
    </location>
</feature>
<gene>
    <name evidence="2" type="ORF">Tci_858716</name>
</gene>
<name>A0A699RM87_TANCI</name>
<feature type="region of interest" description="Disordered" evidence="1">
    <location>
        <begin position="1"/>
        <end position="53"/>
    </location>
</feature>
<comment type="caution">
    <text evidence="2">The sequence shown here is derived from an EMBL/GenBank/DDBJ whole genome shotgun (WGS) entry which is preliminary data.</text>
</comment>
<dbReference type="AlphaFoldDB" id="A0A699RM87"/>
<feature type="compositionally biased region" description="Acidic residues" evidence="1">
    <location>
        <begin position="33"/>
        <end position="53"/>
    </location>
</feature>
<sequence>YLLPADNVLPAEEQPLPVAVSPTAESPRYITDSEPEMDLEEEDGEDEKSEGDF</sequence>